<dbReference type="Pfam" id="PF04093">
    <property type="entry name" value="MreD"/>
    <property type="match status" value="1"/>
</dbReference>
<dbReference type="PROSITE" id="PS51257">
    <property type="entry name" value="PROKAR_LIPOPROTEIN"/>
    <property type="match status" value="1"/>
</dbReference>
<reference evidence="9 10" key="1">
    <citation type="submission" date="2024-07" db="EMBL/GenBank/DDBJ databases">
        <title>Uliginosibacterium paludis KCTC:42655.</title>
        <authorList>
            <person name="Kim M.K."/>
        </authorList>
    </citation>
    <scope>NUCLEOTIDE SEQUENCE [LARGE SCALE GENOMIC DNA]</scope>
    <source>
        <strain evidence="9 10">KCTC 42655</strain>
    </source>
</reference>
<keyword evidence="10" id="KW-1185">Reference proteome</keyword>
<feature type="transmembrane region" description="Helical" evidence="8">
    <location>
        <begin position="65"/>
        <end position="94"/>
    </location>
</feature>
<gene>
    <name evidence="9" type="primary">mreD</name>
    <name evidence="9" type="ORF">ABVT11_13795</name>
</gene>
<dbReference type="InterPro" id="IPR026034">
    <property type="entry name" value="MreD_proteobac"/>
</dbReference>
<keyword evidence="3" id="KW-1003">Cell membrane</keyword>
<keyword evidence="6 8" id="KW-1133">Transmembrane helix</keyword>
<organism evidence="9 10">
    <name type="scientific">Uliginosibacterium paludis</name>
    <dbReference type="NCBI Taxonomy" id="1615952"/>
    <lineage>
        <taxon>Bacteria</taxon>
        <taxon>Pseudomonadati</taxon>
        <taxon>Pseudomonadota</taxon>
        <taxon>Betaproteobacteria</taxon>
        <taxon>Rhodocyclales</taxon>
        <taxon>Zoogloeaceae</taxon>
        <taxon>Uliginosibacterium</taxon>
    </lineage>
</organism>
<evidence type="ECO:0000256" key="8">
    <source>
        <dbReference type="SAM" id="Phobius"/>
    </source>
</evidence>
<evidence type="ECO:0000256" key="3">
    <source>
        <dbReference type="ARBA" id="ARBA00022475"/>
    </source>
</evidence>
<evidence type="ECO:0000256" key="4">
    <source>
        <dbReference type="ARBA" id="ARBA00022692"/>
    </source>
</evidence>
<feature type="transmembrane region" description="Helical" evidence="8">
    <location>
        <begin position="138"/>
        <end position="157"/>
    </location>
</feature>
<comment type="subcellular location">
    <subcellularLocation>
        <location evidence="1">Cell membrane</location>
        <topology evidence="1">Multi-pass membrane protein</topology>
    </subcellularLocation>
</comment>
<dbReference type="PANTHER" id="PTHR37484:SF1">
    <property type="entry name" value="ROD SHAPE-DETERMINING PROTEIN MRED"/>
    <property type="match status" value="1"/>
</dbReference>
<evidence type="ECO:0000256" key="1">
    <source>
        <dbReference type="ARBA" id="ARBA00004651"/>
    </source>
</evidence>
<keyword evidence="4 8" id="KW-0812">Transmembrane</keyword>
<evidence type="ECO:0000256" key="5">
    <source>
        <dbReference type="ARBA" id="ARBA00022960"/>
    </source>
</evidence>
<feature type="transmembrane region" description="Helical" evidence="8">
    <location>
        <begin position="106"/>
        <end position="126"/>
    </location>
</feature>
<dbReference type="PIRSF" id="PIRSF018472">
    <property type="entry name" value="MreD_proteobac"/>
    <property type="match status" value="1"/>
</dbReference>
<evidence type="ECO:0000256" key="2">
    <source>
        <dbReference type="ARBA" id="ARBA00007776"/>
    </source>
</evidence>
<dbReference type="PANTHER" id="PTHR37484">
    <property type="entry name" value="ROD SHAPE-DETERMINING PROTEIN MRED"/>
    <property type="match status" value="1"/>
</dbReference>
<evidence type="ECO:0000313" key="10">
    <source>
        <dbReference type="Proteomes" id="UP001548590"/>
    </source>
</evidence>
<keyword evidence="5" id="KW-0133">Cell shape</keyword>
<sequence>MLPTHRSGRLLLPVSMVFVWFSMVLAVILSCIPVGRFLAMPDFVALVLAFWCVREPHRIGMGAGFILGLTVDVVIGSVMGQHATAYVLLAWAAIANARRLLWFSPAVQSLYMVPMFFMVQLVMLLLRMASGGRFPGWEYFFTCFTTAVLWLPVYYLLLLPQMRPIDRDENRPL</sequence>
<dbReference type="EMBL" id="JBEWLZ010000008">
    <property type="protein sequence ID" value="MET1490905.1"/>
    <property type="molecule type" value="Genomic_DNA"/>
</dbReference>
<evidence type="ECO:0000256" key="7">
    <source>
        <dbReference type="ARBA" id="ARBA00023136"/>
    </source>
</evidence>
<comment type="caution">
    <text evidence="9">The sequence shown here is derived from an EMBL/GenBank/DDBJ whole genome shotgun (WGS) entry which is preliminary data.</text>
</comment>
<comment type="similarity">
    <text evidence="2">Belongs to the MreD family.</text>
</comment>
<evidence type="ECO:0000256" key="6">
    <source>
        <dbReference type="ARBA" id="ARBA00022989"/>
    </source>
</evidence>
<name>A0ABV2CSK9_9RHOO</name>
<proteinExistence type="inferred from homology"/>
<keyword evidence="7 8" id="KW-0472">Membrane</keyword>
<accession>A0ABV2CSK9</accession>
<evidence type="ECO:0000313" key="9">
    <source>
        <dbReference type="EMBL" id="MET1490905.1"/>
    </source>
</evidence>
<dbReference type="InterPro" id="IPR007227">
    <property type="entry name" value="Cell_shape_determining_MreD"/>
</dbReference>
<dbReference type="Proteomes" id="UP001548590">
    <property type="component" value="Unassembled WGS sequence"/>
</dbReference>
<dbReference type="NCBIfam" id="TIGR03426">
    <property type="entry name" value="shape_MreD"/>
    <property type="match status" value="1"/>
</dbReference>
<protein>
    <submittedName>
        <fullName evidence="9">Rod shape-determining protein MreD</fullName>
    </submittedName>
</protein>